<comment type="similarity">
    <text evidence="1 7">Belongs to the Glu/Leu/Phe/Val dehydrogenases family.</text>
</comment>
<feature type="non-terminal residue" evidence="9">
    <location>
        <position position="1"/>
    </location>
</feature>
<dbReference type="SUPFAM" id="SSF51735">
    <property type="entry name" value="NAD(P)-binding Rossmann-fold domains"/>
    <property type="match status" value="1"/>
</dbReference>
<name>A0A7K5H8G4_CROSL</name>
<evidence type="ECO:0000313" key="9">
    <source>
        <dbReference type="EMBL" id="NWS65595.1"/>
    </source>
</evidence>
<dbReference type="InterPro" id="IPR036291">
    <property type="entry name" value="NAD(P)-bd_dom_sf"/>
</dbReference>
<dbReference type="Proteomes" id="UP000549499">
    <property type="component" value="Unassembled WGS sequence"/>
</dbReference>
<organism evidence="9 10">
    <name type="scientific">Crotophaga sulcirostris</name>
    <name type="common">Groove-billed ani</name>
    <dbReference type="NCBI Taxonomy" id="33598"/>
    <lineage>
        <taxon>Eukaryota</taxon>
        <taxon>Metazoa</taxon>
        <taxon>Chordata</taxon>
        <taxon>Craniata</taxon>
        <taxon>Vertebrata</taxon>
        <taxon>Euteleostomi</taxon>
        <taxon>Archelosauria</taxon>
        <taxon>Archosauria</taxon>
        <taxon>Dinosauria</taxon>
        <taxon>Saurischia</taxon>
        <taxon>Theropoda</taxon>
        <taxon>Coelurosauria</taxon>
        <taxon>Aves</taxon>
        <taxon>Neognathae</taxon>
        <taxon>Neoaves</taxon>
        <taxon>Otidimorphae</taxon>
        <taxon>Cuculiformes</taxon>
        <taxon>Crotophagidae</taxon>
        <taxon>Crotophaga</taxon>
    </lineage>
</organism>
<proteinExistence type="inferred from homology"/>
<evidence type="ECO:0000313" key="10">
    <source>
        <dbReference type="Proteomes" id="UP000549499"/>
    </source>
</evidence>
<comment type="catalytic activity">
    <reaction evidence="5">
        <text>L-glutamate + NAD(+) + H2O = 2-oxoglutarate + NH4(+) + NADH + H(+)</text>
        <dbReference type="Rhea" id="RHEA:15133"/>
        <dbReference type="ChEBI" id="CHEBI:15377"/>
        <dbReference type="ChEBI" id="CHEBI:15378"/>
        <dbReference type="ChEBI" id="CHEBI:16810"/>
        <dbReference type="ChEBI" id="CHEBI:28938"/>
        <dbReference type="ChEBI" id="CHEBI:29985"/>
        <dbReference type="ChEBI" id="CHEBI:57540"/>
        <dbReference type="ChEBI" id="CHEBI:57945"/>
        <dbReference type="EC" id="1.4.1.3"/>
    </reaction>
</comment>
<dbReference type="Gene3D" id="3.40.50.720">
    <property type="entry name" value="NAD(P)-binding Rossmann-like Domain"/>
    <property type="match status" value="1"/>
</dbReference>
<accession>A0A7K5H8G4</accession>
<evidence type="ECO:0000256" key="7">
    <source>
        <dbReference type="RuleBase" id="RU004417"/>
    </source>
</evidence>
<dbReference type="InterPro" id="IPR006095">
    <property type="entry name" value="Glu/Leu/Phe/Val/Trp_DH"/>
</dbReference>
<evidence type="ECO:0000259" key="8">
    <source>
        <dbReference type="Pfam" id="PF00208"/>
    </source>
</evidence>
<feature type="non-terminal residue" evidence="9">
    <location>
        <position position="150"/>
    </location>
</feature>
<dbReference type="Pfam" id="PF00208">
    <property type="entry name" value="ELFV_dehydrog"/>
    <property type="match status" value="1"/>
</dbReference>
<reference evidence="9 10" key="1">
    <citation type="submission" date="2019-09" db="EMBL/GenBank/DDBJ databases">
        <title>Bird 10,000 Genomes (B10K) Project - Family phase.</title>
        <authorList>
            <person name="Zhang G."/>
        </authorList>
    </citation>
    <scope>NUCLEOTIDE SEQUENCE [LARGE SCALE GENOMIC DNA]</scope>
    <source>
        <strain evidence="9">B10K-DU-003-44</strain>
        <tissue evidence="9">Muscle</tissue>
    </source>
</reference>
<evidence type="ECO:0000256" key="4">
    <source>
        <dbReference type="ARBA" id="ARBA00040147"/>
    </source>
</evidence>
<dbReference type="GO" id="GO:0006538">
    <property type="term" value="P:L-glutamate catabolic process"/>
    <property type="evidence" value="ECO:0007669"/>
    <property type="project" value="TreeGrafter"/>
</dbReference>
<evidence type="ECO:0000256" key="5">
    <source>
        <dbReference type="ARBA" id="ARBA00047867"/>
    </source>
</evidence>
<dbReference type="EMBL" id="VYZB01000003">
    <property type="protein sequence ID" value="NWS65595.1"/>
    <property type="molecule type" value="Genomic_DNA"/>
</dbReference>
<keyword evidence="3 7" id="KW-0560">Oxidoreductase</keyword>
<dbReference type="PRINTS" id="PR00082">
    <property type="entry name" value="GLFDHDRGNASE"/>
</dbReference>
<evidence type="ECO:0000256" key="3">
    <source>
        <dbReference type="ARBA" id="ARBA00023002"/>
    </source>
</evidence>
<evidence type="ECO:0000256" key="1">
    <source>
        <dbReference type="ARBA" id="ARBA00006382"/>
    </source>
</evidence>
<dbReference type="AlphaFoldDB" id="A0A7K5H8G4"/>
<dbReference type="SUPFAM" id="SSF53223">
    <property type="entry name" value="Aminoacid dehydrogenase-like, N-terminal domain"/>
    <property type="match status" value="1"/>
</dbReference>
<sequence length="150" mass="16686">NQIAEIGFDSFFTSTGPGIDMLVSDVSTEEQEMSWTADTYTHTGINVQVCVTGKPINQQGIHKQHCTAGWEVVHNTKSYISSADCMGCIHLNTSFPSKTFMLQGFGKVGLHTMKYLYKHEAHCTCVGETDRAIYSPRGISPKELEDYEQL</sequence>
<dbReference type="Gene3D" id="3.40.50.10860">
    <property type="entry name" value="Leucine Dehydrogenase, chain A, domain 1"/>
    <property type="match status" value="1"/>
</dbReference>
<gene>
    <name evidence="9" type="primary">Glud1_0</name>
    <name evidence="9" type="ORF">CROSUL_R14780</name>
</gene>
<dbReference type="PANTHER" id="PTHR11606:SF13">
    <property type="entry name" value="GLUTAMATE DEHYDROGENASE 1, MITOCHONDRIAL"/>
    <property type="match status" value="1"/>
</dbReference>
<dbReference type="InterPro" id="IPR006096">
    <property type="entry name" value="Glu/Leu/Phe/Val/Trp_DH_C"/>
</dbReference>
<feature type="domain" description="Glutamate/phenylalanine/leucine/valine/L-tryptophan dehydrogenase C-terminal" evidence="8">
    <location>
        <begin position="93"/>
        <end position="148"/>
    </location>
</feature>
<evidence type="ECO:0000256" key="6">
    <source>
        <dbReference type="ARBA" id="ARBA00048577"/>
    </source>
</evidence>
<dbReference type="InterPro" id="IPR046346">
    <property type="entry name" value="Aminoacid_DH-like_N_sf"/>
</dbReference>
<dbReference type="OrthoDB" id="6718861at2759"/>
<dbReference type="EC" id="1.4.1.3" evidence="2"/>
<dbReference type="PANTHER" id="PTHR11606">
    <property type="entry name" value="GLUTAMATE DEHYDROGENASE"/>
    <property type="match status" value="1"/>
</dbReference>
<keyword evidence="10" id="KW-1185">Reference proteome</keyword>
<protein>
    <recommendedName>
        <fullName evidence="4">Glutamate dehydrogenase 1, mitochondrial</fullName>
        <ecNumber evidence="2">1.4.1.3</ecNumber>
    </recommendedName>
</protein>
<dbReference type="GO" id="GO:0004352">
    <property type="term" value="F:glutamate dehydrogenase (NAD+) activity"/>
    <property type="evidence" value="ECO:0007669"/>
    <property type="project" value="TreeGrafter"/>
</dbReference>
<comment type="caution">
    <text evidence="9">The sequence shown here is derived from an EMBL/GenBank/DDBJ whole genome shotgun (WGS) entry which is preliminary data.</text>
</comment>
<evidence type="ECO:0000256" key="2">
    <source>
        <dbReference type="ARBA" id="ARBA00012889"/>
    </source>
</evidence>
<dbReference type="GO" id="GO:0005739">
    <property type="term" value="C:mitochondrion"/>
    <property type="evidence" value="ECO:0007669"/>
    <property type="project" value="TreeGrafter"/>
</dbReference>
<comment type="catalytic activity">
    <reaction evidence="6">
        <text>L-glutamate + NADP(+) + H2O = 2-oxoglutarate + NH4(+) + NADPH + H(+)</text>
        <dbReference type="Rhea" id="RHEA:11612"/>
        <dbReference type="ChEBI" id="CHEBI:15377"/>
        <dbReference type="ChEBI" id="CHEBI:15378"/>
        <dbReference type="ChEBI" id="CHEBI:16810"/>
        <dbReference type="ChEBI" id="CHEBI:28938"/>
        <dbReference type="ChEBI" id="CHEBI:29985"/>
        <dbReference type="ChEBI" id="CHEBI:57783"/>
        <dbReference type="ChEBI" id="CHEBI:58349"/>
        <dbReference type="EC" id="1.4.1.3"/>
    </reaction>
</comment>